<name>A0A1J1J3L6_9DIPT</name>
<evidence type="ECO:0000313" key="2">
    <source>
        <dbReference type="Proteomes" id="UP000183832"/>
    </source>
</evidence>
<sequence>MPNEKAFFVTYLKQKSFNFPTLRPQMHFSYNKNSQIFSSSCYSLSFSFERADKNEFNPISGLGLINSRDPHVLFATGNGIKKERNFQNNKEKVRLGSREEQMNCKFTTQMSRKKIFPASSTDFFYNCLFSAIETSRSQCSQSRSPLLYPIT</sequence>
<dbReference type="AlphaFoldDB" id="A0A1J1J3L6"/>
<gene>
    <name evidence="1" type="ORF">CLUMA_CG019804</name>
</gene>
<reference evidence="1 2" key="1">
    <citation type="submission" date="2015-04" db="EMBL/GenBank/DDBJ databases">
        <authorList>
            <person name="Syromyatnikov M.Y."/>
            <person name="Popov V.N."/>
        </authorList>
    </citation>
    <scope>NUCLEOTIDE SEQUENCE [LARGE SCALE GENOMIC DNA]</scope>
</reference>
<organism evidence="1 2">
    <name type="scientific">Clunio marinus</name>
    <dbReference type="NCBI Taxonomy" id="568069"/>
    <lineage>
        <taxon>Eukaryota</taxon>
        <taxon>Metazoa</taxon>
        <taxon>Ecdysozoa</taxon>
        <taxon>Arthropoda</taxon>
        <taxon>Hexapoda</taxon>
        <taxon>Insecta</taxon>
        <taxon>Pterygota</taxon>
        <taxon>Neoptera</taxon>
        <taxon>Endopterygota</taxon>
        <taxon>Diptera</taxon>
        <taxon>Nematocera</taxon>
        <taxon>Chironomoidea</taxon>
        <taxon>Chironomidae</taxon>
        <taxon>Clunio</taxon>
    </lineage>
</organism>
<proteinExistence type="predicted"/>
<keyword evidence="2" id="KW-1185">Reference proteome</keyword>
<dbReference type="Proteomes" id="UP000183832">
    <property type="component" value="Unassembled WGS sequence"/>
</dbReference>
<protein>
    <submittedName>
        <fullName evidence="1">CLUMA_CG019804, isoform A</fullName>
    </submittedName>
</protein>
<accession>A0A1J1J3L6</accession>
<dbReference type="EMBL" id="CVRI01000067">
    <property type="protein sequence ID" value="CRL06538.1"/>
    <property type="molecule type" value="Genomic_DNA"/>
</dbReference>
<evidence type="ECO:0000313" key="1">
    <source>
        <dbReference type="EMBL" id="CRL06538.1"/>
    </source>
</evidence>